<dbReference type="EMBL" id="CABFJX010000113">
    <property type="protein sequence ID" value="VTT64474.1"/>
    <property type="molecule type" value="Genomic_DNA"/>
</dbReference>
<accession>A0A0J0BXQ6</accession>
<organism evidence="2 3">
    <name type="scientific">Fusarium fujikuroi</name>
    <name type="common">Bakanae and foot rot disease fungus</name>
    <name type="synonym">Gibberella fujikuroi</name>
    <dbReference type="NCBI Taxonomy" id="5127"/>
    <lineage>
        <taxon>Eukaryota</taxon>
        <taxon>Fungi</taxon>
        <taxon>Dikarya</taxon>
        <taxon>Ascomycota</taxon>
        <taxon>Pezizomycotina</taxon>
        <taxon>Sordariomycetes</taxon>
        <taxon>Hypocreomycetidae</taxon>
        <taxon>Hypocreales</taxon>
        <taxon>Nectriaceae</taxon>
        <taxon>Fusarium</taxon>
        <taxon>Fusarium fujikuroi species complex</taxon>
    </lineage>
</organism>
<evidence type="ECO:0000313" key="2">
    <source>
        <dbReference type="EMBL" id="VTT64474.1"/>
    </source>
</evidence>
<dbReference type="Proteomes" id="UP000760494">
    <property type="component" value="Unassembled WGS sequence"/>
</dbReference>
<comment type="caution">
    <text evidence="2">The sequence shown here is derived from an EMBL/GenBank/DDBJ whole genome shotgun (WGS) entry which is preliminary data.</text>
</comment>
<evidence type="ECO:0000313" key="3">
    <source>
        <dbReference type="Proteomes" id="UP000760494"/>
    </source>
</evidence>
<sequence>MWSLTSTVVSVLALSSIALSAPAADIEAVSTLETRKSKACTKGNYYTCVNSWAGPCQVGCLREGPTIGKQVCENECAFEASKNCEKWCH</sequence>
<dbReference type="OrthoDB" id="5081904at2759"/>
<feature type="chain" id="PRO_5014230149" evidence="1">
    <location>
        <begin position="21"/>
        <end position="89"/>
    </location>
</feature>
<reference evidence="2" key="1">
    <citation type="submission" date="2019-05" db="EMBL/GenBank/DDBJ databases">
        <authorList>
            <person name="Piombo E."/>
        </authorList>
    </citation>
    <scope>NUCLEOTIDE SEQUENCE</scope>
    <source>
        <strain evidence="2">C2S</strain>
    </source>
</reference>
<gene>
    <name evidence="2" type="ORF">C2S_5475</name>
</gene>
<feature type="signal peptide" evidence="1">
    <location>
        <begin position="1"/>
        <end position="20"/>
    </location>
</feature>
<evidence type="ECO:0000256" key="1">
    <source>
        <dbReference type="SAM" id="SignalP"/>
    </source>
</evidence>
<proteinExistence type="predicted"/>
<dbReference type="AlphaFoldDB" id="A0A0J0BXQ6"/>
<name>A0A0J0BXQ6_FUSFU</name>
<keyword evidence="1" id="KW-0732">Signal</keyword>
<protein>
    <submittedName>
        <fullName evidence="2">Uncharacterized protein</fullName>
    </submittedName>
</protein>